<dbReference type="PROSITE" id="PS51724">
    <property type="entry name" value="SPOR"/>
    <property type="match status" value="1"/>
</dbReference>
<dbReference type="InterPro" id="IPR052521">
    <property type="entry name" value="Cell_div_SPOR-domain"/>
</dbReference>
<organism evidence="3 4">
    <name type="scientific">Halomonas saccharevitans</name>
    <dbReference type="NCBI Taxonomy" id="416872"/>
    <lineage>
        <taxon>Bacteria</taxon>
        <taxon>Pseudomonadati</taxon>
        <taxon>Pseudomonadota</taxon>
        <taxon>Gammaproteobacteria</taxon>
        <taxon>Oceanospirillales</taxon>
        <taxon>Halomonadaceae</taxon>
        <taxon>Halomonas</taxon>
    </lineage>
</organism>
<dbReference type="AlphaFoldDB" id="A0A1I7BCD1"/>
<sequence>MKYGMRERLSGAVILIALAVIFLPMLFDEPAPRGERPQPVMTIEQPVEVERREVPDPQPPESLDQAPEDAAPDAASATPEASSDVEPAAEPPPGSASTPPERERVDEPAVDPIAELARAADERLAGQQKASATPVQAAPDGEWAVQVGSFGESANAERLEAKLADQGLPVYRRARDNGLTTVYVGPFASSREGERVMGELKAQNNLQGLLVRADRGS</sequence>
<evidence type="ECO:0000313" key="4">
    <source>
        <dbReference type="Proteomes" id="UP000199594"/>
    </source>
</evidence>
<name>A0A1I7BCD1_9GAMM</name>
<evidence type="ECO:0000256" key="1">
    <source>
        <dbReference type="SAM" id="MobiDB-lite"/>
    </source>
</evidence>
<accession>A0A1I7BCD1</accession>
<dbReference type="GO" id="GO:0032153">
    <property type="term" value="C:cell division site"/>
    <property type="evidence" value="ECO:0007669"/>
    <property type="project" value="TreeGrafter"/>
</dbReference>
<dbReference type="SUPFAM" id="SSF110997">
    <property type="entry name" value="Sporulation related repeat"/>
    <property type="match status" value="1"/>
</dbReference>
<dbReference type="PANTHER" id="PTHR38687:SF1">
    <property type="entry name" value="CELL DIVISION PROTEIN DEDD"/>
    <property type="match status" value="1"/>
</dbReference>
<dbReference type="GO" id="GO:0030428">
    <property type="term" value="C:cell septum"/>
    <property type="evidence" value="ECO:0007669"/>
    <property type="project" value="TreeGrafter"/>
</dbReference>
<dbReference type="PANTHER" id="PTHR38687">
    <property type="entry name" value="CELL DIVISION PROTEIN DEDD-RELATED"/>
    <property type="match status" value="1"/>
</dbReference>
<feature type="domain" description="SPOR" evidence="2">
    <location>
        <begin position="137"/>
        <end position="213"/>
    </location>
</feature>
<dbReference type="GO" id="GO:0042834">
    <property type="term" value="F:peptidoglycan binding"/>
    <property type="evidence" value="ECO:0007669"/>
    <property type="project" value="InterPro"/>
</dbReference>
<reference evidence="3 4" key="1">
    <citation type="submission" date="2016-10" db="EMBL/GenBank/DDBJ databases">
        <authorList>
            <person name="de Groot N.N."/>
        </authorList>
    </citation>
    <scope>NUCLEOTIDE SEQUENCE [LARGE SCALE GENOMIC DNA]</scope>
    <source>
        <strain evidence="3 4">CGMCC 1.6493</strain>
    </source>
</reference>
<dbReference type="Proteomes" id="UP000199594">
    <property type="component" value="Unassembled WGS sequence"/>
</dbReference>
<feature type="compositionally biased region" description="Low complexity" evidence="1">
    <location>
        <begin position="72"/>
        <end position="88"/>
    </location>
</feature>
<dbReference type="Gene3D" id="3.30.70.1070">
    <property type="entry name" value="Sporulation related repeat"/>
    <property type="match status" value="1"/>
</dbReference>
<feature type="region of interest" description="Disordered" evidence="1">
    <location>
        <begin position="29"/>
        <end position="139"/>
    </location>
</feature>
<dbReference type="InterPro" id="IPR007730">
    <property type="entry name" value="SPOR-like_dom"/>
</dbReference>
<proteinExistence type="predicted"/>
<protein>
    <submittedName>
        <fullName evidence="3">DedD protein</fullName>
    </submittedName>
</protein>
<dbReference type="OrthoDB" id="7069135at2"/>
<dbReference type="InterPro" id="IPR036680">
    <property type="entry name" value="SPOR-like_sf"/>
</dbReference>
<dbReference type="GO" id="GO:0032506">
    <property type="term" value="P:cytokinetic process"/>
    <property type="evidence" value="ECO:0007669"/>
    <property type="project" value="TreeGrafter"/>
</dbReference>
<evidence type="ECO:0000259" key="2">
    <source>
        <dbReference type="PROSITE" id="PS51724"/>
    </source>
</evidence>
<dbReference type="EMBL" id="FPAQ01000025">
    <property type="protein sequence ID" value="SFT84863.1"/>
    <property type="molecule type" value="Genomic_DNA"/>
</dbReference>
<evidence type="ECO:0000313" key="3">
    <source>
        <dbReference type="EMBL" id="SFT84863.1"/>
    </source>
</evidence>
<gene>
    <name evidence="3" type="ORF">SAMN04487956_1255</name>
</gene>
<dbReference type="Pfam" id="PF05036">
    <property type="entry name" value="SPOR"/>
    <property type="match status" value="1"/>
</dbReference>